<feature type="domain" description="PAS" evidence="1">
    <location>
        <begin position="4"/>
        <end position="57"/>
    </location>
</feature>
<dbReference type="NCBIfam" id="TIGR00254">
    <property type="entry name" value="GGDEF"/>
    <property type="match status" value="1"/>
</dbReference>
<dbReference type="SMR" id="A0A021VV54"/>
<gene>
    <name evidence="4" type="ORF">N866_15285</name>
</gene>
<dbReference type="Gene3D" id="3.20.20.450">
    <property type="entry name" value="EAL domain"/>
    <property type="match status" value="1"/>
</dbReference>
<dbReference type="InterPro" id="IPR000160">
    <property type="entry name" value="GGDEF_dom"/>
</dbReference>
<keyword evidence="5" id="KW-1185">Reference proteome</keyword>
<dbReference type="SMART" id="SM00267">
    <property type="entry name" value="GGDEF"/>
    <property type="match status" value="1"/>
</dbReference>
<feature type="domain" description="EAL" evidence="2">
    <location>
        <begin position="472"/>
        <end position="722"/>
    </location>
</feature>
<comment type="caution">
    <text evidence="4">The sequence shown here is derived from an EMBL/GenBank/DDBJ whole genome shotgun (WGS) entry which is preliminary data.</text>
</comment>
<evidence type="ECO:0000259" key="1">
    <source>
        <dbReference type="PROSITE" id="PS50112"/>
    </source>
</evidence>
<dbReference type="SUPFAM" id="SSF141868">
    <property type="entry name" value="EAL domain-like"/>
    <property type="match status" value="1"/>
</dbReference>
<dbReference type="PANTHER" id="PTHR44757:SF2">
    <property type="entry name" value="BIOFILM ARCHITECTURE MAINTENANCE PROTEIN MBAA"/>
    <property type="match status" value="1"/>
</dbReference>
<dbReference type="CDD" id="cd01948">
    <property type="entry name" value="EAL"/>
    <property type="match status" value="1"/>
</dbReference>
<dbReference type="InterPro" id="IPR052155">
    <property type="entry name" value="Biofilm_reg_signaling"/>
</dbReference>
<dbReference type="Pfam" id="PF00563">
    <property type="entry name" value="EAL"/>
    <property type="match status" value="1"/>
</dbReference>
<evidence type="ECO:0000313" key="5">
    <source>
        <dbReference type="Proteomes" id="UP000019753"/>
    </source>
</evidence>
<dbReference type="NCBIfam" id="TIGR00229">
    <property type="entry name" value="sensory_box"/>
    <property type="match status" value="1"/>
</dbReference>
<dbReference type="InterPro" id="IPR001633">
    <property type="entry name" value="EAL_dom"/>
</dbReference>
<name>A0A021VV54_9CELL</name>
<dbReference type="SUPFAM" id="SSF55073">
    <property type="entry name" value="Nucleotide cyclase"/>
    <property type="match status" value="1"/>
</dbReference>
<reference evidence="4 5" key="1">
    <citation type="submission" date="2014-01" db="EMBL/GenBank/DDBJ databases">
        <title>Actinotalea ferrariae CF5-4.</title>
        <authorList>
            <person name="Chen F."/>
            <person name="Li Y."/>
            <person name="Wang G."/>
        </authorList>
    </citation>
    <scope>NUCLEOTIDE SEQUENCE [LARGE SCALE GENOMIC DNA]</scope>
    <source>
        <strain evidence="4 5">CF5-4</strain>
    </source>
</reference>
<dbReference type="CDD" id="cd01949">
    <property type="entry name" value="GGDEF"/>
    <property type="match status" value="1"/>
</dbReference>
<organism evidence="4 5">
    <name type="scientific">Actinotalea ferrariae CF5-4</name>
    <dbReference type="NCBI Taxonomy" id="948458"/>
    <lineage>
        <taxon>Bacteria</taxon>
        <taxon>Bacillati</taxon>
        <taxon>Actinomycetota</taxon>
        <taxon>Actinomycetes</taxon>
        <taxon>Micrococcales</taxon>
        <taxon>Cellulomonadaceae</taxon>
        <taxon>Actinotalea</taxon>
    </lineage>
</organism>
<dbReference type="Proteomes" id="UP000019753">
    <property type="component" value="Unassembled WGS sequence"/>
</dbReference>
<dbReference type="Pfam" id="PF00990">
    <property type="entry name" value="GGDEF"/>
    <property type="match status" value="1"/>
</dbReference>
<evidence type="ECO:0000259" key="3">
    <source>
        <dbReference type="PROSITE" id="PS50887"/>
    </source>
</evidence>
<dbReference type="Pfam" id="PF13426">
    <property type="entry name" value="PAS_9"/>
    <property type="match status" value="1"/>
</dbReference>
<dbReference type="InterPro" id="IPR029787">
    <property type="entry name" value="Nucleotide_cyclase"/>
</dbReference>
<dbReference type="RefSeq" id="WP_052022229.1">
    <property type="nucleotide sequence ID" value="NZ_AXCW01000005.1"/>
</dbReference>
<dbReference type="PROSITE" id="PS50112">
    <property type="entry name" value="PAS"/>
    <property type="match status" value="1"/>
</dbReference>
<proteinExistence type="predicted"/>
<dbReference type="SMART" id="SM00052">
    <property type="entry name" value="EAL"/>
    <property type="match status" value="1"/>
</dbReference>
<dbReference type="PANTHER" id="PTHR44757">
    <property type="entry name" value="DIGUANYLATE CYCLASE DGCP"/>
    <property type="match status" value="1"/>
</dbReference>
<dbReference type="FunFam" id="3.30.70.270:FF:000001">
    <property type="entry name" value="Diguanylate cyclase domain protein"/>
    <property type="match status" value="1"/>
</dbReference>
<dbReference type="Gene3D" id="3.30.70.270">
    <property type="match status" value="1"/>
</dbReference>
<feature type="domain" description="GGDEF" evidence="3">
    <location>
        <begin position="327"/>
        <end position="463"/>
    </location>
</feature>
<dbReference type="CDD" id="cd00130">
    <property type="entry name" value="PAS"/>
    <property type="match status" value="1"/>
</dbReference>
<dbReference type="Gene3D" id="3.30.450.40">
    <property type="match status" value="1"/>
</dbReference>
<dbReference type="EMBL" id="AXCW01000005">
    <property type="protein sequence ID" value="EYR65079.1"/>
    <property type="molecule type" value="Genomic_DNA"/>
</dbReference>
<dbReference type="SUPFAM" id="SSF55781">
    <property type="entry name" value="GAF domain-like"/>
    <property type="match status" value="1"/>
</dbReference>
<dbReference type="PROSITE" id="PS50883">
    <property type="entry name" value="EAL"/>
    <property type="match status" value="1"/>
</dbReference>
<dbReference type="AlphaFoldDB" id="A0A021VV54"/>
<protein>
    <submittedName>
        <fullName evidence="4">Diguanylate cyclase</fullName>
    </submittedName>
</protein>
<dbReference type="InterPro" id="IPR029016">
    <property type="entry name" value="GAF-like_dom_sf"/>
</dbReference>
<dbReference type="OrthoDB" id="23692at2"/>
<evidence type="ECO:0000313" key="4">
    <source>
        <dbReference type="EMBL" id="EYR65079.1"/>
    </source>
</evidence>
<accession>A0A021VV54</accession>
<dbReference type="InterPro" id="IPR035919">
    <property type="entry name" value="EAL_sf"/>
</dbReference>
<sequence length="722" mass="77415">MTQVLEELGDLYERAPFGYVSTDASGRVLRVNGTLLSWAGLDRGAVLGTDLRDLLTPGSRTWFDTHYLPLLHVRGEVREVALDLRGADGDRLPVLASSTVVRDDASVVVVRTSFVQAAERRSYERELLRARFAAETSERRLRILHDAVTAFAQAPDLAAVAAAVAVAVDSIAPTVGVAVWLVDPDTQEIRRHCVLGADDLAPSLLDPAGGLPAEEACRAHEPVTVFDVTTTGRPAGVVRSLVAAPVRLEGRLVGVYQATYGRMRSFPADDLETHARLVHQAGIAVHGARLHAQLRRAALHDPLTGTANRASFDEAVLAALAAAAAGRPLAVLLLDLDDFKAVNDTLGHSAGDDLLVELARRLEGSLGEGHLLARLGGDEFAVLAPEVDERAASALAEGLLAATSRPFRLAATPVQVTASVGASVHRPGPGTSTPTPDELRHLADVALYRAKAQGKNQHRVHDAELRAELARREWVGAELRHALEHGDLVPYFQPVVDLRTGRLVGAECLCRLRAAGELLLPVDFLEIATEEGVLHLLDRQMLRHACEELVAWDGLGRGDLEVSVNVAAQHVARVDFADGVLEVVEAVGCDPARLHLELTESALLELSPGTTDRLRRLRELGIGVMLDDFGTRYASLSYARQFPVTALKIDRSFVAGLPTTRTDAAIVRSVAALAEGLGVKCVAEGVETPEQREFLAALGLLGQGFGLARPMPADELRARLQD</sequence>
<dbReference type="InterPro" id="IPR003018">
    <property type="entry name" value="GAF"/>
</dbReference>
<dbReference type="InterPro" id="IPR035965">
    <property type="entry name" value="PAS-like_dom_sf"/>
</dbReference>
<dbReference type="InterPro" id="IPR000014">
    <property type="entry name" value="PAS"/>
</dbReference>
<dbReference type="SUPFAM" id="SSF55785">
    <property type="entry name" value="PYP-like sensor domain (PAS domain)"/>
    <property type="match status" value="1"/>
</dbReference>
<evidence type="ECO:0000259" key="2">
    <source>
        <dbReference type="PROSITE" id="PS50883"/>
    </source>
</evidence>
<dbReference type="Pfam" id="PF13185">
    <property type="entry name" value="GAF_2"/>
    <property type="match status" value="1"/>
</dbReference>
<dbReference type="Gene3D" id="3.30.450.20">
    <property type="entry name" value="PAS domain"/>
    <property type="match status" value="1"/>
</dbReference>
<dbReference type="InterPro" id="IPR043128">
    <property type="entry name" value="Rev_trsase/Diguanyl_cyclase"/>
</dbReference>
<dbReference type="PROSITE" id="PS50887">
    <property type="entry name" value="GGDEF"/>
    <property type="match status" value="1"/>
</dbReference>